<organism evidence="3 5">
    <name type="scientific">Shewanella psychromarinicola</name>
    <dbReference type="NCBI Taxonomy" id="2487742"/>
    <lineage>
        <taxon>Bacteria</taxon>
        <taxon>Pseudomonadati</taxon>
        <taxon>Pseudomonadota</taxon>
        <taxon>Gammaproteobacteria</taxon>
        <taxon>Alteromonadales</taxon>
        <taxon>Shewanellaceae</taxon>
        <taxon>Shewanella</taxon>
    </lineage>
</organism>
<keyword evidence="1" id="KW-1133">Transmembrane helix</keyword>
<keyword evidence="1" id="KW-0812">Transmembrane</keyword>
<gene>
    <name evidence="3" type="ORF">EGC77_00260</name>
    <name evidence="2" type="ORF">EGC80_16640</name>
</gene>
<dbReference type="RefSeq" id="WP_124011473.1">
    <property type="nucleotide sequence ID" value="NZ_CP034073.1"/>
</dbReference>
<keyword evidence="1" id="KW-0472">Membrane</keyword>
<dbReference type="KEGG" id="spsr:EGC80_16640"/>
<dbReference type="OrthoDB" id="9804360at2"/>
<evidence type="ECO:0000313" key="2">
    <source>
        <dbReference type="EMBL" id="AZG36339.1"/>
    </source>
</evidence>
<feature type="transmembrane region" description="Helical" evidence="1">
    <location>
        <begin position="6"/>
        <end position="23"/>
    </location>
</feature>
<sequence length="68" mass="7439">MGSAAMIMWSVLFGAIGMGYFVYGKRQRAIVPLCIGMALCVFPYFVASVTSLLIMGVILVAIPYFIRL</sequence>
<dbReference type="Proteomes" id="UP000273778">
    <property type="component" value="Chromosome"/>
</dbReference>
<dbReference type="EMBL" id="RKKB01000001">
    <property type="protein sequence ID" value="RPA34180.1"/>
    <property type="molecule type" value="Genomic_DNA"/>
</dbReference>
<evidence type="ECO:0000313" key="3">
    <source>
        <dbReference type="EMBL" id="RPA34180.1"/>
    </source>
</evidence>
<evidence type="ECO:0000313" key="4">
    <source>
        <dbReference type="Proteomes" id="UP000273778"/>
    </source>
</evidence>
<name>A0A3N4EIX2_9GAMM</name>
<proteinExistence type="predicted"/>
<dbReference type="AlphaFoldDB" id="A0A3N4EIX2"/>
<reference evidence="2 4" key="1">
    <citation type="submission" date="2018-11" db="EMBL/GenBank/DDBJ databases">
        <title>Shewanella sp. M2.</title>
        <authorList>
            <person name="Hwang Y.J."/>
            <person name="Hwang C.Y."/>
        </authorList>
    </citation>
    <scope>NUCLEOTIDE SEQUENCE [LARGE SCALE GENOMIC DNA]</scope>
    <source>
        <strain evidence="2 4">M2</strain>
    </source>
</reference>
<protein>
    <submittedName>
        <fullName evidence="3">Uncharacterized protein</fullName>
    </submittedName>
</protein>
<feature type="transmembrane region" description="Helical" evidence="1">
    <location>
        <begin position="35"/>
        <end position="66"/>
    </location>
</feature>
<keyword evidence="4" id="KW-1185">Reference proteome</keyword>
<accession>A0A3N4EIX2</accession>
<dbReference type="EMBL" id="CP034073">
    <property type="protein sequence ID" value="AZG36339.1"/>
    <property type="molecule type" value="Genomic_DNA"/>
</dbReference>
<evidence type="ECO:0000256" key="1">
    <source>
        <dbReference type="SAM" id="Phobius"/>
    </source>
</evidence>
<dbReference type="Proteomes" id="UP000278855">
    <property type="component" value="Unassembled WGS sequence"/>
</dbReference>
<reference evidence="5" key="2">
    <citation type="submission" date="2018-11" db="EMBL/GenBank/DDBJ databases">
        <title>Shewanella sp. R106.</title>
        <authorList>
            <person name="Hwang Y.J."/>
            <person name="Hwang C.Y."/>
        </authorList>
    </citation>
    <scope>NUCLEOTIDE SEQUENCE [LARGE SCALE GENOMIC DNA]</scope>
    <source>
        <strain evidence="5">R106</strain>
    </source>
</reference>
<evidence type="ECO:0000313" key="5">
    <source>
        <dbReference type="Proteomes" id="UP000278855"/>
    </source>
</evidence>
<reference evidence="3" key="3">
    <citation type="submission" date="2018-11" db="EMBL/GenBank/DDBJ databases">
        <authorList>
            <person name="Hwang Y.J."/>
            <person name="Hwang C.Y."/>
        </authorList>
    </citation>
    <scope>NUCLEOTIDE SEQUENCE</scope>
    <source>
        <strain evidence="3">R106</strain>
    </source>
</reference>